<accession>A0A0E9R161</accession>
<organism evidence="2">
    <name type="scientific">Anguilla anguilla</name>
    <name type="common">European freshwater eel</name>
    <name type="synonym">Muraena anguilla</name>
    <dbReference type="NCBI Taxonomy" id="7936"/>
    <lineage>
        <taxon>Eukaryota</taxon>
        <taxon>Metazoa</taxon>
        <taxon>Chordata</taxon>
        <taxon>Craniata</taxon>
        <taxon>Vertebrata</taxon>
        <taxon>Euteleostomi</taxon>
        <taxon>Actinopterygii</taxon>
        <taxon>Neopterygii</taxon>
        <taxon>Teleostei</taxon>
        <taxon>Anguilliformes</taxon>
        <taxon>Anguillidae</taxon>
        <taxon>Anguilla</taxon>
    </lineage>
</organism>
<reference evidence="2" key="1">
    <citation type="submission" date="2014-11" db="EMBL/GenBank/DDBJ databases">
        <authorList>
            <person name="Amaro Gonzalez C."/>
        </authorList>
    </citation>
    <scope>NUCLEOTIDE SEQUENCE</scope>
</reference>
<dbReference type="EMBL" id="GBXM01085743">
    <property type="protein sequence ID" value="JAH22834.1"/>
    <property type="molecule type" value="Transcribed_RNA"/>
</dbReference>
<reference evidence="2" key="2">
    <citation type="journal article" date="2015" name="Fish Shellfish Immunol.">
        <title>Early steps in the European eel (Anguilla anguilla)-Vibrio vulnificus interaction in the gills: Role of the RtxA13 toxin.</title>
        <authorList>
            <person name="Callol A."/>
            <person name="Pajuelo D."/>
            <person name="Ebbesson L."/>
            <person name="Teles M."/>
            <person name="MacKenzie S."/>
            <person name="Amaro C."/>
        </authorList>
    </citation>
    <scope>NUCLEOTIDE SEQUENCE</scope>
</reference>
<dbReference type="AlphaFoldDB" id="A0A0E9R161"/>
<feature type="compositionally biased region" description="Polar residues" evidence="1">
    <location>
        <begin position="1"/>
        <end position="12"/>
    </location>
</feature>
<evidence type="ECO:0000313" key="2">
    <source>
        <dbReference type="EMBL" id="JAH22834.1"/>
    </source>
</evidence>
<feature type="region of interest" description="Disordered" evidence="1">
    <location>
        <begin position="1"/>
        <end position="31"/>
    </location>
</feature>
<evidence type="ECO:0000256" key="1">
    <source>
        <dbReference type="SAM" id="MobiDB-lite"/>
    </source>
</evidence>
<name>A0A0E9R161_ANGAN</name>
<sequence>MVDQAPSDNLLNWDNAFSKAKTSKAQDASPI</sequence>
<protein>
    <submittedName>
        <fullName evidence="2">Uncharacterized protein</fullName>
    </submittedName>
</protein>
<proteinExistence type="predicted"/>